<feature type="transmembrane region" description="Helical" evidence="7">
    <location>
        <begin position="57"/>
        <end position="77"/>
    </location>
</feature>
<comment type="similarity">
    <text evidence="2">Belongs to the nucleobase:cation symporter-2 (NCS2) (TC 2.A.40) family.</text>
</comment>
<evidence type="ECO:0000256" key="1">
    <source>
        <dbReference type="ARBA" id="ARBA00004141"/>
    </source>
</evidence>
<keyword evidence="9" id="KW-1185">Reference proteome</keyword>
<protein>
    <submittedName>
        <fullName evidence="8">Uracil permease</fullName>
    </submittedName>
</protein>
<keyword evidence="6 7" id="KW-0472">Membrane</keyword>
<accession>A0A1I4ZUR8</accession>
<dbReference type="OrthoDB" id="9779092at2"/>
<organism evidence="8 9">
    <name type="scientific">Formivibrio citricus</name>
    <dbReference type="NCBI Taxonomy" id="83765"/>
    <lineage>
        <taxon>Bacteria</taxon>
        <taxon>Pseudomonadati</taxon>
        <taxon>Pseudomonadota</taxon>
        <taxon>Betaproteobacteria</taxon>
        <taxon>Neisseriales</taxon>
        <taxon>Chitinibacteraceae</taxon>
        <taxon>Formivibrio</taxon>
    </lineage>
</organism>
<evidence type="ECO:0000256" key="2">
    <source>
        <dbReference type="ARBA" id="ARBA00008821"/>
    </source>
</evidence>
<evidence type="ECO:0000256" key="3">
    <source>
        <dbReference type="ARBA" id="ARBA00022448"/>
    </source>
</evidence>
<feature type="transmembrane region" description="Helical" evidence="7">
    <location>
        <begin position="113"/>
        <end position="135"/>
    </location>
</feature>
<dbReference type="Pfam" id="PF00860">
    <property type="entry name" value="Xan_ur_permease"/>
    <property type="match status" value="1"/>
</dbReference>
<keyword evidence="3" id="KW-0813">Transport</keyword>
<evidence type="ECO:0000256" key="7">
    <source>
        <dbReference type="SAM" id="Phobius"/>
    </source>
</evidence>
<dbReference type="PANTHER" id="PTHR42810:SF2">
    <property type="entry name" value="PURINE PERMEASE C1399.01C-RELATED"/>
    <property type="match status" value="1"/>
</dbReference>
<feature type="transmembrane region" description="Helical" evidence="7">
    <location>
        <begin position="217"/>
        <end position="241"/>
    </location>
</feature>
<feature type="transmembrane region" description="Helical" evidence="7">
    <location>
        <begin position="380"/>
        <end position="398"/>
    </location>
</feature>
<feature type="transmembrane region" description="Helical" evidence="7">
    <location>
        <begin position="174"/>
        <end position="197"/>
    </location>
</feature>
<feature type="transmembrane region" description="Helical" evidence="7">
    <location>
        <begin position="297"/>
        <end position="318"/>
    </location>
</feature>
<sequence length="414" mass="42991">MFATLKQAVSGAQILFVAFGALVLVPLLTGLNPAMALLGAGIGTLVFQACTGRQVPIFLGSSFAFIAPIIYCMQTWGQGATQFGLFAAGFMYFVFSALVRWKGMDFVHKLLPPVVIGPIIMIIGLTVATAAAGMAMGQAGGKQVMDYQTSMILAAISLATTIAVAIYAKGMFRLVPILAGVVVGYIAASFVGFVDFAKVADAAWFAVPHFVSPEVNWYAALFMLPVAIAPAIEHVGGVMAIGGVTGTDYTKSPGLHRTLAGDGLGVCIAGLIGGPPVTTYAEVTGAVMITRNFNPVIMTWAAIFAIAMAFFGKFNALLQSIPMPVMGGIMVLLFGTIAGIGLKTMLDAKVDLMEPRNLVIVAVVLTCGIGGLTLKFGAFALTGVGLVSLFAILLNLILPQKSASHAGIEEGQDI</sequence>
<dbReference type="GO" id="GO:0005886">
    <property type="term" value="C:plasma membrane"/>
    <property type="evidence" value="ECO:0007669"/>
    <property type="project" value="UniProtKB-ARBA"/>
</dbReference>
<keyword evidence="5 7" id="KW-1133">Transmembrane helix</keyword>
<comment type="subcellular location">
    <subcellularLocation>
        <location evidence="1">Membrane</location>
        <topology evidence="1">Multi-pass membrane protein</topology>
    </subcellularLocation>
</comment>
<dbReference type="GO" id="GO:0042907">
    <property type="term" value="F:xanthine transmembrane transporter activity"/>
    <property type="evidence" value="ECO:0007669"/>
    <property type="project" value="TreeGrafter"/>
</dbReference>
<dbReference type="InterPro" id="IPR006042">
    <property type="entry name" value="Xan_ur_permease"/>
</dbReference>
<evidence type="ECO:0000256" key="5">
    <source>
        <dbReference type="ARBA" id="ARBA00022989"/>
    </source>
</evidence>
<dbReference type="EMBL" id="FOVE01000011">
    <property type="protein sequence ID" value="SFN53971.1"/>
    <property type="molecule type" value="Genomic_DNA"/>
</dbReference>
<keyword evidence="4 7" id="KW-0812">Transmembrane</keyword>
<dbReference type="NCBIfam" id="TIGR00801">
    <property type="entry name" value="ncs2"/>
    <property type="match status" value="1"/>
</dbReference>
<evidence type="ECO:0000256" key="6">
    <source>
        <dbReference type="ARBA" id="ARBA00023136"/>
    </source>
</evidence>
<dbReference type="PROSITE" id="PS01116">
    <property type="entry name" value="XANTH_URACIL_PERMASE"/>
    <property type="match status" value="1"/>
</dbReference>
<gene>
    <name evidence="8" type="ORF">SAMN05660284_01726</name>
</gene>
<feature type="transmembrane region" description="Helical" evidence="7">
    <location>
        <begin position="83"/>
        <end position="101"/>
    </location>
</feature>
<name>A0A1I4ZUR8_9NEIS</name>
<dbReference type="RefSeq" id="WP_091194541.1">
    <property type="nucleotide sequence ID" value="NZ_FOVE01000011.1"/>
</dbReference>
<evidence type="ECO:0000313" key="8">
    <source>
        <dbReference type="EMBL" id="SFN53971.1"/>
    </source>
</evidence>
<evidence type="ECO:0000313" key="9">
    <source>
        <dbReference type="Proteomes" id="UP000242869"/>
    </source>
</evidence>
<feature type="transmembrane region" description="Helical" evidence="7">
    <location>
        <begin position="324"/>
        <end position="346"/>
    </location>
</feature>
<dbReference type="Proteomes" id="UP000242869">
    <property type="component" value="Unassembled WGS sequence"/>
</dbReference>
<proteinExistence type="inferred from homology"/>
<dbReference type="PANTHER" id="PTHR42810">
    <property type="entry name" value="PURINE PERMEASE C1399.01C-RELATED"/>
    <property type="match status" value="1"/>
</dbReference>
<evidence type="ECO:0000256" key="4">
    <source>
        <dbReference type="ARBA" id="ARBA00022692"/>
    </source>
</evidence>
<feature type="transmembrane region" description="Helical" evidence="7">
    <location>
        <begin position="147"/>
        <end position="167"/>
    </location>
</feature>
<dbReference type="AlphaFoldDB" id="A0A1I4ZUR8"/>
<dbReference type="STRING" id="83765.SAMN05660284_01726"/>
<dbReference type="InterPro" id="IPR006043">
    <property type="entry name" value="NCS2"/>
</dbReference>
<reference evidence="9" key="1">
    <citation type="submission" date="2016-10" db="EMBL/GenBank/DDBJ databases">
        <authorList>
            <person name="Varghese N."/>
            <person name="Submissions S."/>
        </authorList>
    </citation>
    <scope>NUCLEOTIDE SEQUENCE [LARGE SCALE GENOMIC DNA]</scope>
    <source>
        <strain evidence="9">DSM 6150</strain>
    </source>
</reference>
<feature type="transmembrane region" description="Helical" evidence="7">
    <location>
        <begin position="358"/>
        <end position="374"/>
    </location>
</feature>